<keyword evidence="3" id="KW-0520">NAD</keyword>
<comment type="similarity">
    <text evidence="1 4">Belongs to the D-isomer specific 2-hydroxyacid dehydrogenase family.</text>
</comment>
<evidence type="ECO:0000313" key="7">
    <source>
        <dbReference type="EMBL" id="MFD2256025.1"/>
    </source>
</evidence>
<dbReference type="InterPro" id="IPR050418">
    <property type="entry name" value="D-iso_2-hydroxyacid_DH_PdxB"/>
</dbReference>
<name>A0ABW5D5J5_9BACT</name>
<dbReference type="InterPro" id="IPR006139">
    <property type="entry name" value="D-isomer_2_OHA_DH_cat_dom"/>
</dbReference>
<dbReference type="Proteomes" id="UP001597375">
    <property type="component" value="Unassembled WGS sequence"/>
</dbReference>
<dbReference type="InterPro" id="IPR036291">
    <property type="entry name" value="NAD(P)-bd_dom_sf"/>
</dbReference>
<feature type="domain" description="D-isomer specific 2-hydroxyacid dehydrogenase NAD-binding" evidence="6">
    <location>
        <begin position="125"/>
        <end position="304"/>
    </location>
</feature>
<evidence type="ECO:0000259" key="5">
    <source>
        <dbReference type="Pfam" id="PF00389"/>
    </source>
</evidence>
<feature type="domain" description="D-isomer specific 2-hydroxyacid dehydrogenase catalytic" evidence="5">
    <location>
        <begin position="40"/>
        <end position="319"/>
    </location>
</feature>
<evidence type="ECO:0000256" key="1">
    <source>
        <dbReference type="ARBA" id="ARBA00005854"/>
    </source>
</evidence>
<gene>
    <name evidence="7" type="ORF">ACFSSA_04995</name>
</gene>
<comment type="caution">
    <text evidence="7">The sequence shown here is derived from an EMBL/GenBank/DDBJ whole genome shotgun (WGS) entry which is preliminary data.</text>
</comment>
<sequence length="319" mass="34964">MLQSIVDLGDTRVDGSPMNIIVLDGFTLNPGDNSWSKVETLGELTVYERTSEEQIIERAKEADIILTNKTPLSAETLSRLPRLKFISVLATGYNVVDTAYTSERGIPVSNVPVYSTDSVAEFVFSVILDFYKRPAFHSDLVKKGAWERSMDFCFWDNPNFTELAGKTLGIIGFGRIGQRLGELGSAFRMNILGNSRSRSATTSYPFEWASLDEILERSDIVSLHCPLTQDNHGLIDALALAKMKPTAFLVNTARGALIDEQALADALNQSIIAGAACDVVSVEPILAHNPLLTAKNLTLTPHIAWATIEARQRMMAVTA</sequence>
<reference evidence="8" key="1">
    <citation type="journal article" date="2019" name="Int. J. Syst. Evol. Microbiol.">
        <title>The Global Catalogue of Microorganisms (GCM) 10K type strain sequencing project: providing services to taxonomists for standard genome sequencing and annotation.</title>
        <authorList>
            <consortium name="The Broad Institute Genomics Platform"/>
            <consortium name="The Broad Institute Genome Sequencing Center for Infectious Disease"/>
            <person name="Wu L."/>
            <person name="Ma J."/>
        </authorList>
    </citation>
    <scope>NUCLEOTIDE SEQUENCE [LARGE SCALE GENOMIC DNA]</scope>
    <source>
        <strain evidence="8">CGMCC 4.7106</strain>
    </source>
</reference>
<dbReference type="Pfam" id="PF00389">
    <property type="entry name" value="2-Hacid_dh"/>
    <property type="match status" value="1"/>
</dbReference>
<evidence type="ECO:0000313" key="8">
    <source>
        <dbReference type="Proteomes" id="UP001597375"/>
    </source>
</evidence>
<dbReference type="EMBL" id="JBHUIT010000003">
    <property type="protein sequence ID" value="MFD2256025.1"/>
    <property type="molecule type" value="Genomic_DNA"/>
</dbReference>
<dbReference type="PANTHER" id="PTHR43761">
    <property type="entry name" value="D-ISOMER SPECIFIC 2-HYDROXYACID DEHYDROGENASE FAMILY PROTEIN (AFU_ORTHOLOGUE AFUA_1G13630)"/>
    <property type="match status" value="1"/>
</dbReference>
<dbReference type="CDD" id="cd12162">
    <property type="entry name" value="2-Hacid_dh_4"/>
    <property type="match status" value="1"/>
</dbReference>
<dbReference type="InterPro" id="IPR029753">
    <property type="entry name" value="D-isomer_DH_CS"/>
</dbReference>
<dbReference type="SUPFAM" id="SSF52283">
    <property type="entry name" value="Formate/glycerate dehydrogenase catalytic domain-like"/>
    <property type="match status" value="1"/>
</dbReference>
<evidence type="ECO:0000259" key="6">
    <source>
        <dbReference type="Pfam" id="PF02826"/>
    </source>
</evidence>
<dbReference type="PANTHER" id="PTHR43761:SF1">
    <property type="entry name" value="D-ISOMER SPECIFIC 2-HYDROXYACID DEHYDROGENASE CATALYTIC DOMAIN-CONTAINING PROTEIN-RELATED"/>
    <property type="match status" value="1"/>
</dbReference>
<dbReference type="Pfam" id="PF02826">
    <property type="entry name" value="2-Hacid_dh_C"/>
    <property type="match status" value="1"/>
</dbReference>
<dbReference type="Gene3D" id="3.40.50.720">
    <property type="entry name" value="NAD(P)-binding Rossmann-like Domain"/>
    <property type="match status" value="2"/>
</dbReference>
<keyword evidence="8" id="KW-1185">Reference proteome</keyword>
<dbReference type="PROSITE" id="PS00671">
    <property type="entry name" value="D_2_HYDROXYACID_DH_3"/>
    <property type="match status" value="1"/>
</dbReference>
<evidence type="ECO:0000256" key="2">
    <source>
        <dbReference type="ARBA" id="ARBA00023002"/>
    </source>
</evidence>
<accession>A0ABW5D5J5</accession>
<dbReference type="PROSITE" id="PS00670">
    <property type="entry name" value="D_2_HYDROXYACID_DH_2"/>
    <property type="match status" value="1"/>
</dbReference>
<evidence type="ECO:0000256" key="3">
    <source>
        <dbReference type="ARBA" id="ARBA00023027"/>
    </source>
</evidence>
<proteinExistence type="inferred from homology"/>
<organism evidence="7 8">
    <name type="scientific">Luteolibacter algae</name>
    <dbReference type="NCBI Taxonomy" id="454151"/>
    <lineage>
        <taxon>Bacteria</taxon>
        <taxon>Pseudomonadati</taxon>
        <taxon>Verrucomicrobiota</taxon>
        <taxon>Verrucomicrobiia</taxon>
        <taxon>Verrucomicrobiales</taxon>
        <taxon>Verrucomicrobiaceae</taxon>
        <taxon>Luteolibacter</taxon>
    </lineage>
</organism>
<protein>
    <submittedName>
        <fullName evidence="7">D-2-hydroxyacid dehydrogenase</fullName>
    </submittedName>
</protein>
<dbReference type="InterPro" id="IPR006140">
    <property type="entry name" value="D-isomer_DH_NAD-bd"/>
</dbReference>
<keyword evidence="2 4" id="KW-0560">Oxidoreductase</keyword>
<evidence type="ECO:0000256" key="4">
    <source>
        <dbReference type="RuleBase" id="RU003719"/>
    </source>
</evidence>
<dbReference type="SUPFAM" id="SSF51735">
    <property type="entry name" value="NAD(P)-binding Rossmann-fold domains"/>
    <property type="match status" value="1"/>
</dbReference>